<dbReference type="PIRSF" id="PIRSF015730">
    <property type="entry name" value="TFAR19"/>
    <property type="match status" value="1"/>
</dbReference>
<dbReference type="GO" id="GO:0003677">
    <property type="term" value="F:DNA binding"/>
    <property type="evidence" value="ECO:0007669"/>
    <property type="project" value="InterPro"/>
</dbReference>
<proteinExistence type="inferred from homology"/>
<name>A0A8J8NIJ5_HALGN</name>
<gene>
    <name evidence="2" type="ORF">FGO68_gene12754</name>
</gene>
<protein>
    <recommendedName>
        <fullName evidence="4">DNA-binding protein</fullName>
    </recommendedName>
</protein>
<comment type="similarity">
    <text evidence="1">Belongs to the PDCD5 family.</text>
</comment>
<evidence type="ECO:0000313" key="3">
    <source>
        <dbReference type="Proteomes" id="UP000785679"/>
    </source>
</evidence>
<dbReference type="AlphaFoldDB" id="A0A8J8NIJ5"/>
<dbReference type="Gene3D" id="1.10.8.140">
    <property type="entry name" value="PDCD5-like"/>
    <property type="match status" value="1"/>
</dbReference>
<evidence type="ECO:0000313" key="2">
    <source>
        <dbReference type="EMBL" id="TNV75388.1"/>
    </source>
</evidence>
<dbReference type="SUPFAM" id="SSF46950">
    <property type="entry name" value="Double-stranded DNA-binding domain"/>
    <property type="match status" value="1"/>
</dbReference>
<accession>A0A8J8NIJ5</accession>
<comment type="caution">
    <text evidence="2">The sequence shown here is derived from an EMBL/GenBank/DDBJ whole genome shotgun (WGS) entry which is preliminary data.</text>
</comment>
<dbReference type="OrthoDB" id="10252486at2759"/>
<organism evidence="2 3">
    <name type="scientific">Halteria grandinella</name>
    <dbReference type="NCBI Taxonomy" id="5974"/>
    <lineage>
        <taxon>Eukaryota</taxon>
        <taxon>Sar</taxon>
        <taxon>Alveolata</taxon>
        <taxon>Ciliophora</taxon>
        <taxon>Intramacronucleata</taxon>
        <taxon>Spirotrichea</taxon>
        <taxon>Stichotrichia</taxon>
        <taxon>Sporadotrichida</taxon>
        <taxon>Halteriidae</taxon>
        <taxon>Halteria</taxon>
    </lineage>
</organism>
<dbReference type="PANTHER" id="PTHR10840">
    <property type="entry name" value="PROGRAMMED CELL DEATH PROTEIN 5"/>
    <property type="match status" value="1"/>
</dbReference>
<dbReference type="GO" id="GO:0005829">
    <property type="term" value="C:cytosol"/>
    <property type="evidence" value="ECO:0007669"/>
    <property type="project" value="TreeGrafter"/>
</dbReference>
<evidence type="ECO:0000256" key="1">
    <source>
        <dbReference type="ARBA" id="ARBA00010490"/>
    </source>
</evidence>
<dbReference type="InterPro" id="IPR002836">
    <property type="entry name" value="PDCD5-like"/>
</dbReference>
<dbReference type="InterPro" id="IPR036883">
    <property type="entry name" value="PDCD5-like_sf"/>
</dbReference>
<dbReference type="PANTHER" id="PTHR10840:SF0">
    <property type="entry name" value="PROGRAMMED CELL DEATH PROTEIN 5"/>
    <property type="match status" value="1"/>
</dbReference>
<dbReference type="Proteomes" id="UP000785679">
    <property type="component" value="Unassembled WGS sequence"/>
</dbReference>
<dbReference type="Pfam" id="PF01984">
    <property type="entry name" value="dsDNA_bind"/>
    <property type="match status" value="1"/>
</dbReference>
<dbReference type="EMBL" id="RRYP01015708">
    <property type="protein sequence ID" value="TNV75388.1"/>
    <property type="molecule type" value="Genomic_DNA"/>
</dbReference>
<evidence type="ECO:0008006" key="4">
    <source>
        <dbReference type="Google" id="ProtNLM"/>
    </source>
</evidence>
<reference evidence="2" key="1">
    <citation type="submission" date="2019-06" db="EMBL/GenBank/DDBJ databases">
        <authorList>
            <person name="Zheng W."/>
        </authorList>
    </citation>
    <scope>NUCLEOTIDE SEQUENCE</scope>
    <source>
        <strain evidence="2">QDHG01</strain>
    </source>
</reference>
<sequence>MKEQRKAILGQILTNEAKERLSNIAVVKPEKAEKLEMLLIQNAQRGKIQGKVTEGQMIDLLEQVSESEVKPATTIKFQRKRFDDDDDLDALGF</sequence>
<keyword evidence="3" id="KW-1185">Reference proteome</keyword>